<keyword evidence="3 8" id="KW-0349">Heme</keyword>
<sequence length="524" mass="58647">MFSTLIQTSALLLSLHLIATTLRSWHKLRDFPGPRLASFSNLWLFVSALSGKAYLHRMDLRRKYGRTPPSPVSSGTPVVGSIGISPLIRIGPDTLITDDPAIFKRINSPHGGYVRGDWYAVMRLDPYQDTLIASMNNKFHDDIRARTAAGITGREVPGMEDDIDGVVWDLITLIESKYISSSTADLSNHSSDGTKPLKSSRPMDWAPIAQYFTLDALTKVAYRKDFGHLKTDSDVFAYLKTLQDMTLFIAVCSDIPWLGKIFLNKLSLWLIGPKVTDTKGAGAVMGVAKEVVGQRFETDPTGTEHQDMLSSFIRHGLPRRQCEAELPSQFVAGSDTTANILRIGLFMAATTPRVSSAIRREIDEAVRSNRVSSPIASAEAKKLPYLQAFIWETLRLNPPVSLLFPKIVPPTGDTLGGKFVPSGTKIGVDFWSMGRCTDIFGDDPDTFRPERFLEASAEKRDMMEKTTDLIFGYGRYRCLGRNMAWMEMEKVFVELVNPEVPFIRTHYALFLIKDMYMVVTKRQQ</sequence>
<dbReference type="InterPro" id="IPR001128">
    <property type="entry name" value="Cyt_P450"/>
</dbReference>
<gene>
    <name evidence="9" type="ORF">QBC37DRAFT_457257</name>
</gene>
<evidence type="ECO:0000313" key="9">
    <source>
        <dbReference type="EMBL" id="KAK4219774.1"/>
    </source>
</evidence>
<reference evidence="9" key="2">
    <citation type="submission" date="2023-05" db="EMBL/GenBank/DDBJ databases">
        <authorList>
            <consortium name="Lawrence Berkeley National Laboratory"/>
            <person name="Steindorff A."/>
            <person name="Hensen N."/>
            <person name="Bonometti L."/>
            <person name="Westerberg I."/>
            <person name="Brannstrom I.O."/>
            <person name="Guillou S."/>
            <person name="Cros-Aarteil S."/>
            <person name="Calhoun S."/>
            <person name="Haridas S."/>
            <person name="Kuo A."/>
            <person name="Mondo S."/>
            <person name="Pangilinan J."/>
            <person name="Riley R."/>
            <person name="Labutti K."/>
            <person name="Andreopoulos B."/>
            <person name="Lipzen A."/>
            <person name="Chen C."/>
            <person name="Yanf M."/>
            <person name="Daum C."/>
            <person name="Ng V."/>
            <person name="Clum A."/>
            <person name="Ohm R."/>
            <person name="Martin F."/>
            <person name="Silar P."/>
            <person name="Natvig D."/>
            <person name="Lalanne C."/>
            <person name="Gautier V."/>
            <person name="Ament-Velasquez S.L."/>
            <person name="Kruys A."/>
            <person name="Hutchinson M.I."/>
            <person name="Powell A.J."/>
            <person name="Barry K."/>
            <person name="Miller A.N."/>
            <person name="Grigoriev I.V."/>
            <person name="Debuchy R."/>
            <person name="Gladieux P."/>
            <person name="Thoren M.H."/>
            <person name="Johannesson H."/>
        </authorList>
    </citation>
    <scope>NUCLEOTIDE SEQUENCE</scope>
    <source>
        <strain evidence="9">PSN293</strain>
    </source>
</reference>
<dbReference type="Pfam" id="PF00067">
    <property type="entry name" value="p450"/>
    <property type="match status" value="1"/>
</dbReference>
<comment type="caution">
    <text evidence="9">The sequence shown here is derived from an EMBL/GenBank/DDBJ whole genome shotgun (WGS) entry which is preliminary data.</text>
</comment>
<dbReference type="InterPro" id="IPR050121">
    <property type="entry name" value="Cytochrome_P450_monoxygenase"/>
</dbReference>
<comment type="cofactor">
    <cofactor evidence="1 8">
        <name>heme</name>
        <dbReference type="ChEBI" id="CHEBI:30413"/>
    </cofactor>
</comment>
<name>A0AAN7BDH0_9PEZI</name>
<evidence type="ECO:0000256" key="1">
    <source>
        <dbReference type="ARBA" id="ARBA00001971"/>
    </source>
</evidence>
<dbReference type="PANTHER" id="PTHR24305">
    <property type="entry name" value="CYTOCHROME P450"/>
    <property type="match status" value="1"/>
</dbReference>
<dbReference type="SUPFAM" id="SSF48264">
    <property type="entry name" value="Cytochrome P450"/>
    <property type="match status" value="1"/>
</dbReference>
<protein>
    <submittedName>
        <fullName evidence="9">Cytochrome P450</fullName>
    </submittedName>
</protein>
<dbReference type="CDD" id="cd11060">
    <property type="entry name" value="CYP57A1-like"/>
    <property type="match status" value="1"/>
</dbReference>
<dbReference type="InterPro" id="IPR036396">
    <property type="entry name" value="Cyt_P450_sf"/>
</dbReference>
<dbReference type="GO" id="GO:0016705">
    <property type="term" value="F:oxidoreductase activity, acting on paired donors, with incorporation or reduction of molecular oxygen"/>
    <property type="evidence" value="ECO:0007669"/>
    <property type="project" value="InterPro"/>
</dbReference>
<evidence type="ECO:0000256" key="6">
    <source>
        <dbReference type="ARBA" id="ARBA00023004"/>
    </source>
</evidence>
<feature type="binding site" description="axial binding residue" evidence="8">
    <location>
        <position position="478"/>
    </location>
    <ligand>
        <name>heme</name>
        <dbReference type="ChEBI" id="CHEBI:30413"/>
    </ligand>
    <ligandPart>
        <name>Fe</name>
        <dbReference type="ChEBI" id="CHEBI:18248"/>
    </ligandPart>
</feature>
<reference evidence="9" key="1">
    <citation type="journal article" date="2023" name="Mol. Phylogenet. Evol.">
        <title>Genome-scale phylogeny and comparative genomics of the fungal order Sordariales.</title>
        <authorList>
            <person name="Hensen N."/>
            <person name="Bonometti L."/>
            <person name="Westerberg I."/>
            <person name="Brannstrom I.O."/>
            <person name="Guillou S."/>
            <person name="Cros-Aarteil S."/>
            <person name="Calhoun S."/>
            <person name="Haridas S."/>
            <person name="Kuo A."/>
            <person name="Mondo S."/>
            <person name="Pangilinan J."/>
            <person name="Riley R."/>
            <person name="LaButti K."/>
            <person name="Andreopoulos B."/>
            <person name="Lipzen A."/>
            <person name="Chen C."/>
            <person name="Yan M."/>
            <person name="Daum C."/>
            <person name="Ng V."/>
            <person name="Clum A."/>
            <person name="Steindorff A."/>
            <person name="Ohm R.A."/>
            <person name="Martin F."/>
            <person name="Silar P."/>
            <person name="Natvig D.O."/>
            <person name="Lalanne C."/>
            <person name="Gautier V."/>
            <person name="Ament-Velasquez S.L."/>
            <person name="Kruys A."/>
            <person name="Hutchinson M.I."/>
            <person name="Powell A.J."/>
            <person name="Barry K."/>
            <person name="Miller A.N."/>
            <person name="Grigoriev I.V."/>
            <person name="Debuchy R."/>
            <person name="Gladieux P."/>
            <person name="Hiltunen Thoren M."/>
            <person name="Johannesson H."/>
        </authorList>
    </citation>
    <scope>NUCLEOTIDE SEQUENCE</scope>
    <source>
        <strain evidence="9">PSN293</strain>
    </source>
</reference>
<dbReference type="PRINTS" id="PR00385">
    <property type="entry name" value="P450"/>
</dbReference>
<dbReference type="AlphaFoldDB" id="A0AAN7BDH0"/>
<evidence type="ECO:0000256" key="3">
    <source>
        <dbReference type="ARBA" id="ARBA00022617"/>
    </source>
</evidence>
<evidence type="ECO:0000256" key="8">
    <source>
        <dbReference type="PIRSR" id="PIRSR602401-1"/>
    </source>
</evidence>
<keyword evidence="7" id="KW-0503">Monooxygenase</keyword>
<evidence type="ECO:0000256" key="5">
    <source>
        <dbReference type="ARBA" id="ARBA00023002"/>
    </source>
</evidence>
<dbReference type="PRINTS" id="PR00463">
    <property type="entry name" value="EP450I"/>
</dbReference>
<dbReference type="EMBL" id="MU858047">
    <property type="protein sequence ID" value="KAK4219774.1"/>
    <property type="molecule type" value="Genomic_DNA"/>
</dbReference>
<evidence type="ECO:0000256" key="7">
    <source>
        <dbReference type="ARBA" id="ARBA00023033"/>
    </source>
</evidence>
<evidence type="ECO:0000256" key="4">
    <source>
        <dbReference type="ARBA" id="ARBA00022723"/>
    </source>
</evidence>
<dbReference type="GO" id="GO:0004497">
    <property type="term" value="F:monooxygenase activity"/>
    <property type="evidence" value="ECO:0007669"/>
    <property type="project" value="UniProtKB-KW"/>
</dbReference>
<evidence type="ECO:0000256" key="2">
    <source>
        <dbReference type="ARBA" id="ARBA00010617"/>
    </source>
</evidence>
<keyword evidence="4 8" id="KW-0479">Metal-binding</keyword>
<dbReference type="PANTHER" id="PTHR24305:SF77">
    <property type="entry name" value="CYTOCHROME P450 MONOOXYGENASE"/>
    <property type="match status" value="1"/>
</dbReference>
<keyword evidence="5" id="KW-0560">Oxidoreductase</keyword>
<accession>A0AAN7BDH0</accession>
<dbReference type="Proteomes" id="UP001301769">
    <property type="component" value="Unassembled WGS sequence"/>
</dbReference>
<keyword evidence="10" id="KW-1185">Reference proteome</keyword>
<organism evidence="9 10">
    <name type="scientific">Rhypophila decipiens</name>
    <dbReference type="NCBI Taxonomy" id="261697"/>
    <lineage>
        <taxon>Eukaryota</taxon>
        <taxon>Fungi</taxon>
        <taxon>Dikarya</taxon>
        <taxon>Ascomycota</taxon>
        <taxon>Pezizomycotina</taxon>
        <taxon>Sordariomycetes</taxon>
        <taxon>Sordariomycetidae</taxon>
        <taxon>Sordariales</taxon>
        <taxon>Naviculisporaceae</taxon>
        <taxon>Rhypophila</taxon>
    </lineage>
</organism>
<proteinExistence type="inferred from homology"/>
<dbReference type="Gene3D" id="1.10.630.10">
    <property type="entry name" value="Cytochrome P450"/>
    <property type="match status" value="1"/>
</dbReference>
<comment type="similarity">
    <text evidence="2">Belongs to the cytochrome P450 family.</text>
</comment>
<dbReference type="InterPro" id="IPR002401">
    <property type="entry name" value="Cyt_P450_E_grp-I"/>
</dbReference>
<keyword evidence="6 8" id="KW-0408">Iron</keyword>
<dbReference type="GO" id="GO:0005506">
    <property type="term" value="F:iron ion binding"/>
    <property type="evidence" value="ECO:0007669"/>
    <property type="project" value="InterPro"/>
</dbReference>
<dbReference type="GO" id="GO:0020037">
    <property type="term" value="F:heme binding"/>
    <property type="evidence" value="ECO:0007669"/>
    <property type="project" value="InterPro"/>
</dbReference>
<evidence type="ECO:0000313" key="10">
    <source>
        <dbReference type="Proteomes" id="UP001301769"/>
    </source>
</evidence>